<dbReference type="GO" id="GO:0036503">
    <property type="term" value="P:ERAD pathway"/>
    <property type="evidence" value="ECO:0000318"/>
    <property type="project" value="GO_Central"/>
</dbReference>
<feature type="transmembrane region" description="Helical" evidence="2">
    <location>
        <begin position="12"/>
        <end position="33"/>
    </location>
</feature>
<dbReference type="AlphaFoldDB" id="T1EG18"/>
<evidence type="ECO:0000313" key="6">
    <source>
        <dbReference type="Proteomes" id="UP000015101"/>
    </source>
</evidence>
<feature type="compositionally biased region" description="Low complexity" evidence="1">
    <location>
        <begin position="121"/>
        <end position="135"/>
    </location>
</feature>
<dbReference type="EMBL" id="KB097487">
    <property type="protein sequence ID" value="ESN96911.1"/>
    <property type="molecule type" value="Genomic_DNA"/>
</dbReference>
<dbReference type="OrthoDB" id="161999at2759"/>
<protein>
    <recommendedName>
        <fullName evidence="3">Ubiquitin-like domain-containing protein</fullName>
    </recommendedName>
</protein>
<dbReference type="EMBL" id="AMQM01006533">
    <property type="status" value="NOT_ANNOTATED_CDS"/>
    <property type="molecule type" value="Genomic_DNA"/>
</dbReference>
<dbReference type="KEGG" id="hro:HELRODRAFT_114448"/>
<dbReference type="PROSITE" id="PS50053">
    <property type="entry name" value="UBIQUITIN_2"/>
    <property type="match status" value="1"/>
</dbReference>
<keyword evidence="2" id="KW-0812">Transmembrane</keyword>
<dbReference type="SUPFAM" id="SSF54236">
    <property type="entry name" value="Ubiquitin-like"/>
    <property type="match status" value="1"/>
</dbReference>
<proteinExistence type="predicted"/>
<dbReference type="HOGENOM" id="CLU_696927_0_0_1"/>
<dbReference type="CTD" id="20195520"/>
<dbReference type="InterPro" id="IPR000626">
    <property type="entry name" value="Ubiquitin-like_dom"/>
</dbReference>
<dbReference type="eggNOG" id="ENOG502QU8U">
    <property type="taxonomic scope" value="Eukaryota"/>
</dbReference>
<dbReference type="Proteomes" id="UP000015101">
    <property type="component" value="Unassembled WGS sequence"/>
</dbReference>
<dbReference type="InParanoid" id="T1EG18"/>
<sequence>MPIIEGIGDEVLYTFIVVLISIVVALVWMSTYVNPRDYNYLVYVDHYMFDMGRRLYQVVGGELTASNLAHLDTPRTNEGRVASSSFQPSAPLGTPEMSSSLSSDVIPSYTTSSTSNLPACDSSSSGLLTDTSSSSFGPVPVNQQKPENNTPSTCLHPKSTVTPTSSTTSTTATTATSSATATTIDHQPSTSRQDDDVVESANDLPHNNVSHHNNDATLNNGNDTTADDNIPDGHITIKLQFIDGTQRVVHANPDETIGEFKRRNFSAELDSRSTVRFIMSGQELKNESMSLRSYKVSHNIIIHCLILTSQQAPTSSSTSAATRQQRRGGLNDIGSLAFPIFGMGLGALWYARIFYRGYFNGASTVSLLAITFLYGLSLIASFRTASPSNQNHLHRD</sequence>
<keyword evidence="2" id="KW-0472">Membrane</keyword>
<name>T1EG18_HELRO</name>
<reference evidence="4 6" key="2">
    <citation type="journal article" date="2013" name="Nature">
        <title>Insights into bilaterian evolution from three spiralian genomes.</title>
        <authorList>
            <person name="Simakov O."/>
            <person name="Marletaz F."/>
            <person name="Cho S.J."/>
            <person name="Edsinger-Gonzales E."/>
            <person name="Havlak P."/>
            <person name="Hellsten U."/>
            <person name="Kuo D.H."/>
            <person name="Larsson T."/>
            <person name="Lv J."/>
            <person name="Arendt D."/>
            <person name="Savage R."/>
            <person name="Osoegawa K."/>
            <person name="de Jong P."/>
            <person name="Grimwood J."/>
            <person name="Chapman J.A."/>
            <person name="Shapiro H."/>
            <person name="Aerts A."/>
            <person name="Otillar R.P."/>
            <person name="Terry A.Y."/>
            <person name="Boore J.L."/>
            <person name="Grigoriev I.V."/>
            <person name="Lindberg D.R."/>
            <person name="Seaver E.C."/>
            <person name="Weisblat D.A."/>
            <person name="Putnam N.H."/>
            <person name="Rokhsar D.S."/>
        </authorList>
    </citation>
    <scope>NUCLEOTIDE SEQUENCE</scope>
</reference>
<gene>
    <name evidence="5" type="primary">20195520</name>
    <name evidence="4" type="ORF">HELRODRAFT_114448</name>
</gene>
<evidence type="ECO:0000256" key="1">
    <source>
        <dbReference type="SAM" id="MobiDB-lite"/>
    </source>
</evidence>
<dbReference type="OMA" id="QCVVHCH"/>
<feature type="compositionally biased region" description="Low complexity" evidence="1">
    <location>
        <begin position="159"/>
        <end position="183"/>
    </location>
</feature>
<feature type="region of interest" description="Disordered" evidence="1">
    <location>
        <begin position="74"/>
        <end position="224"/>
    </location>
</feature>
<reference evidence="6" key="1">
    <citation type="submission" date="2012-12" db="EMBL/GenBank/DDBJ databases">
        <authorList>
            <person name="Hellsten U."/>
            <person name="Grimwood J."/>
            <person name="Chapman J.A."/>
            <person name="Shapiro H."/>
            <person name="Aerts A."/>
            <person name="Otillar R.P."/>
            <person name="Terry A.Y."/>
            <person name="Boore J.L."/>
            <person name="Simakov O."/>
            <person name="Marletaz F."/>
            <person name="Cho S.-J."/>
            <person name="Edsinger-Gonzales E."/>
            <person name="Havlak P."/>
            <person name="Kuo D.-H."/>
            <person name="Larsson T."/>
            <person name="Lv J."/>
            <person name="Arendt D."/>
            <person name="Savage R."/>
            <person name="Osoegawa K."/>
            <person name="de Jong P."/>
            <person name="Lindberg D.R."/>
            <person name="Seaver E.C."/>
            <person name="Weisblat D.A."/>
            <person name="Putnam N.H."/>
            <person name="Grigoriev I.V."/>
            <person name="Rokhsar D.S."/>
        </authorList>
    </citation>
    <scope>NUCLEOTIDE SEQUENCE</scope>
</reference>
<feature type="compositionally biased region" description="Polar residues" evidence="1">
    <location>
        <begin position="96"/>
        <end position="117"/>
    </location>
</feature>
<evidence type="ECO:0000313" key="5">
    <source>
        <dbReference type="EnsemblMetazoa" id="HelroP114448"/>
    </source>
</evidence>
<dbReference type="PANTHER" id="PTHR14557:SF5">
    <property type="entry name" value="UBIQUITIN-LIKE DOMAIN-CONTAINING PROTEIN"/>
    <property type="match status" value="1"/>
</dbReference>
<dbReference type="EnsemblMetazoa" id="HelroT114448">
    <property type="protein sequence ID" value="HelroP114448"/>
    <property type="gene ID" value="HelroG114448"/>
</dbReference>
<evidence type="ECO:0000256" key="2">
    <source>
        <dbReference type="SAM" id="Phobius"/>
    </source>
</evidence>
<reference evidence="5" key="3">
    <citation type="submission" date="2015-06" db="UniProtKB">
        <authorList>
            <consortium name="EnsemblMetazoa"/>
        </authorList>
    </citation>
    <scope>IDENTIFICATION</scope>
</reference>
<dbReference type="CDD" id="cd17057">
    <property type="entry name" value="Ubl_TMUB1_like"/>
    <property type="match status" value="1"/>
</dbReference>
<feature type="compositionally biased region" description="Polar residues" evidence="1">
    <location>
        <begin position="205"/>
        <end position="224"/>
    </location>
</feature>
<evidence type="ECO:0000313" key="4">
    <source>
        <dbReference type="EMBL" id="ESN96911.1"/>
    </source>
</evidence>
<feature type="domain" description="Ubiquitin-like" evidence="3">
    <location>
        <begin position="235"/>
        <end position="303"/>
    </location>
</feature>
<dbReference type="InterPro" id="IPR040352">
    <property type="entry name" value="TMUB1/2"/>
</dbReference>
<keyword evidence="2" id="KW-1133">Transmembrane helix</keyword>
<feature type="compositionally biased region" description="Polar residues" evidence="1">
    <location>
        <begin position="141"/>
        <end position="153"/>
    </location>
</feature>
<accession>T1EG18</accession>
<dbReference type="Gene3D" id="3.10.20.90">
    <property type="entry name" value="Phosphatidylinositol 3-kinase Catalytic Subunit, Chain A, domain 1"/>
    <property type="match status" value="1"/>
</dbReference>
<dbReference type="InterPro" id="IPR029071">
    <property type="entry name" value="Ubiquitin-like_domsf"/>
</dbReference>
<dbReference type="RefSeq" id="XP_009025041.1">
    <property type="nucleotide sequence ID" value="XM_009026793.1"/>
</dbReference>
<dbReference type="PANTHER" id="PTHR14557">
    <property type="entry name" value="PROTEIN C7ORF21"/>
    <property type="match status" value="1"/>
</dbReference>
<feature type="transmembrane region" description="Helical" evidence="2">
    <location>
        <begin position="333"/>
        <end position="351"/>
    </location>
</feature>
<organism evidence="5 6">
    <name type="scientific">Helobdella robusta</name>
    <name type="common">Californian leech</name>
    <dbReference type="NCBI Taxonomy" id="6412"/>
    <lineage>
        <taxon>Eukaryota</taxon>
        <taxon>Metazoa</taxon>
        <taxon>Spiralia</taxon>
        <taxon>Lophotrochozoa</taxon>
        <taxon>Annelida</taxon>
        <taxon>Clitellata</taxon>
        <taxon>Hirudinea</taxon>
        <taxon>Rhynchobdellida</taxon>
        <taxon>Glossiphoniidae</taxon>
        <taxon>Helobdella</taxon>
    </lineage>
</organism>
<dbReference type="GeneID" id="20195520"/>
<feature type="transmembrane region" description="Helical" evidence="2">
    <location>
        <begin position="357"/>
        <end position="380"/>
    </location>
</feature>
<keyword evidence="6" id="KW-1185">Reference proteome</keyword>
<evidence type="ECO:0000259" key="3">
    <source>
        <dbReference type="PROSITE" id="PS50053"/>
    </source>
</evidence>